<gene>
    <name evidence="2" type="ORF">B5V03_40265</name>
</gene>
<protein>
    <submittedName>
        <fullName evidence="2">ANTAR domain-containing protein</fullName>
    </submittedName>
</protein>
<reference evidence="2 3" key="1">
    <citation type="submission" date="2017-03" db="EMBL/GenBank/DDBJ databases">
        <authorList>
            <person name="Safronova V.I."/>
            <person name="Sazanova A.L."/>
            <person name="Chirak E.R."/>
        </authorList>
    </citation>
    <scope>NUCLEOTIDE SEQUENCE [LARGE SCALE GENOMIC DNA]</scope>
    <source>
        <strain evidence="2 3">Opo-243</strain>
    </source>
</reference>
<evidence type="ECO:0000313" key="2">
    <source>
        <dbReference type="EMBL" id="RXT33299.1"/>
    </source>
</evidence>
<dbReference type="PIRSF" id="PIRSF036382">
    <property type="entry name" value="RR_antiterm"/>
    <property type="match status" value="1"/>
</dbReference>
<evidence type="ECO:0000259" key="1">
    <source>
        <dbReference type="PROSITE" id="PS50921"/>
    </source>
</evidence>
<evidence type="ECO:0000313" key="3">
    <source>
        <dbReference type="Proteomes" id="UP000290819"/>
    </source>
</evidence>
<dbReference type="SMART" id="SM01012">
    <property type="entry name" value="ANTAR"/>
    <property type="match status" value="1"/>
</dbReference>
<dbReference type="InterPro" id="IPR011006">
    <property type="entry name" value="CheY-like_superfamily"/>
</dbReference>
<dbReference type="EMBL" id="MZXW01000057">
    <property type="protein sequence ID" value="RXT33299.1"/>
    <property type="molecule type" value="Genomic_DNA"/>
</dbReference>
<sequence>MSRPSSFSLRGRKALVAIKDERDAIIVRRQFERLGIAGVAWTPGEPVGFAPDLSLIDDEFLPLLQPAQRAYLARSPVIALVGTETPSRLKLVFELDPASFLIKPLRSAGIYAALVMAFERNERTSELKQQIVKLEQRLRSRRVVLAAVLQVMHSHALAEPAAFALIRKAAMEQRKTIEELSAEIAATGMLPRATG</sequence>
<name>A0A4Q1UI12_9BRAD</name>
<comment type="caution">
    <text evidence="2">The sequence shown here is derived from an EMBL/GenBank/DDBJ whole genome shotgun (WGS) entry which is preliminary data.</text>
</comment>
<dbReference type="PROSITE" id="PS50921">
    <property type="entry name" value="ANTAR"/>
    <property type="match status" value="1"/>
</dbReference>
<dbReference type="Pfam" id="PF03861">
    <property type="entry name" value="ANTAR"/>
    <property type="match status" value="1"/>
</dbReference>
<dbReference type="Pfam" id="PF21332">
    <property type="entry name" value="AmiR_N"/>
    <property type="match status" value="1"/>
</dbReference>
<organism evidence="2 3">
    <name type="scientific">Bradyrhizobium betae</name>
    <dbReference type="NCBI Taxonomy" id="244734"/>
    <lineage>
        <taxon>Bacteria</taxon>
        <taxon>Pseudomonadati</taxon>
        <taxon>Pseudomonadota</taxon>
        <taxon>Alphaproteobacteria</taxon>
        <taxon>Hyphomicrobiales</taxon>
        <taxon>Nitrobacteraceae</taxon>
        <taxon>Bradyrhizobium</taxon>
    </lineage>
</organism>
<dbReference type="InterPro" id="IPR005561">
    <property type="entry name" value="ANTAR"/>
</dbReference>
<feature type="domain" description="ANTAR" evidence="1">
    <location>
        <begin position="124"/>
        <end position="185"/>
    </location>
</feature>
<dbReference type="OrthoDB" id="6159164at2"/>
<dbReference type="InterPro" id="IPR036388">
    <property type="entry name" value="WH-like_DNA-bd_sf"/>
</dbReference>
<dbReference type="Proteomes" id="UP000290819">
    <property type="component" value="Unassembled WGS sequence"/>
</dbReference>
<dbReference type="InterPro" id="IPR049021">
    <property type="entry name" value="AmiR_N"/>
</dbReference>
<dbReference type="Gene3D" id="3.40.50.2300">
    <property type="match status" value="1"/>
</dbReference>
<accession>A0A4Q1UI12</accession>
<keyword evidence="3" id="KW-1185">Reference proteome</keyword>
<dbReference type="InterPro" id="IPR008327">
    <property type="entry name" value="Sig_transdc_resp-reg_antiterm"/>
</dbReference>
<dbReference type="GO" id="GO:0003723">
    <property type="term" value="F:RNA binding"/>
    <property type="evidence" value="ECO:0007669"/>
    <property type="project" value="InterPro"/>
</dbReference>
<dbReference type="Gene3D" id="1.10.10.10">
    <property type="entry name" value="Winged helix-like DNA-binding domain superfamily/Winged helix DNA-binding domain"/>
    <property type="match status" value="1"/>
</dbReference>
<proteinExistence type="predicted"/>
<dbReference type="AlphaFoldDB" id="A0A4Q1UI12"/>
<dbReference type="SUPFAM" id="SSF52172">
    <property type="entry name" value="CheY-like"/>
    <property type="match status" value="1"/>
</dbReference>